<feature type="chain" id="PRO_5043125765" evidence="1">
    <location>
        <begin position="20"/>
        <end position="111"/>
    </location>
</feature>
<evidence type="ECO:0000313" key="3">
    <source>
        <dbReference type="Proteomes" id="UP000271162"/>
    </source>
</evidence>
<evidence type="ECO:0000313" key="4">
    <source>
        <dbReference type="WBParaSite" id="NBR_0001587801-mRNA-1"/>
    </source>
</evidence>
<reference evidence="4" key="1">
    <citation type="submission" date="2017-02" db="UniProtKB">
        <authorList>
            <consortium name="WormBaseParasite"/>
        </authorList>
    </citation>
    <scope>IDENTIFICATION</scope>
</reference>
<sequence length="111" mass="13246">MLLQLLLLQLLLLRPLPHRSPLLLPLMQLQLLLLPQLWCQLTLRSSRPHTLLDPTKPIPRPKYWLVVLKTVPVYFSNVRMKSYLKCKWSNQIKCFTTHMSRSTQSFFIFYI</sequence>
<feature type="signal peptide" evidence="1">
    <location>
        <begin position="1"/>
        <end position="19"/>
    </location>
</feature>
<proteinExistence type="predicted"/>
<organism evidence="4">
    <name type="scientific">Nippostrongylus brasiliensis</name>
    <name type="common">Rat hookworm</name>
    <dbReference type="NCBI Taxonomy" id="27835"/>
    <lineage>
        <taxon>Eukaryota</taxon>
        <taxon>Metazoa</taxon>
        <taxon>Ecdysozoa</taxon>
        <taxon>Nematoda</taxon>
        <taxon>Chromadorea</taxon>
        <taxon>Rhabditida</taxon>
        <taxon>Rhabditina</taxon>
        <taxon>Rhabditomorpha</taxon>
        <taxon>Strongyloidea</taxon>
        <taxon>Heligmosomidae</taxon>
        <taxon>Nippostrongylus</taxon>
    </lineage>
</organism>
<keyword evidence="3" id="KW-1185">Reference proteome</keyword>
<evidence type="ECO:0000313" key="2">
    <source>
        <dbReference type="EMBL" id="VDL79473.1"/>
    </source>
</evidence>
<dbReference type="AlphaFoldDB" id="A0A0N4YGE3"/>
<reference evidence="2 3" key="2">
    <citation type="submission" date="2018-11" db="EMBL/GenBank/DDBJ databases">
        <authorList>
            <consortium name="Pathogen Informatics"/>
        </authorList>
    </citation>
    <scope>NUCLEOTIDE SEQUENCE [LARGE SCALE GENOMIC DNA]</scope>
</reference>
<name>A0A0N4YGE3_NIPBR</name>
<dbReference type="EMBL" id="UYSL01021931">
    <property type="protein sequence ID" value="VDL79473.1"/>
    <property type="molecule type" value="Genomic_DNA"/>
</dbReference>
<evidence type="ECO:0000256" key="1">
    <source>
        <dbReference type="SAM" id="SignalP"/>
    </source>
</evidence>
<dbReference type="WBParaSite" id="NBR_0001587801-mRNA-1">
    <property type="protein sequence ID" value="NBR_0001587801-mRNA-1"/>
    <property type="gene ID" value="NBR_0001587801"/>
</dbReference>
<dbReference type="Proteomes" id="UP000271162">
    <property type="component" value="Unassembled WGS sequence"/>
</dbReference>
<gene>
    <name evidence="2" type="ORF">NBR_LOCUS15879</name>
</gene>
<protein>
    <submittedName>
        <fullName evidence="4">Secreted protein</fullName>
    </submittedName>
</protein>
<keyword evidence="1" id="KW-0732">Signal</keyword>
<accession>A0A0N4YGE3</accession>